<evidence type="ECO:0000313" key="12">
    <source>
        <dbReference type="Proteomes" id="UP000324996"/>
    </source>
</evidence>
<dbReference type="InterPro" id="IPR022792">
    <property type="entry name" value="T2SS_protein-GspN"/>
</dbReference>
<dbReference type="EMBL" id="BKCN01000009">
    <property type="protein sequence ID" value="GER04258.1"/>
    <property type="molecule type" value="Genomic_DNA"/>
</dbReference>
<evidence type="ECO:0000313" key="11">
    <source>
        <dbReference type="EMBL" id="GER04258.1"/>
    </source>
</evidence>
<dbReference type="Pfam" id="PF01203">
    <property type="entry name" value="T2SSN"/>
    <property type="match status" value="1"/>
</dbReference>
<evidence type="ECO:0000256" key="5">
    <source>
        <dbReference type="ARBA" id="ARBA00022475"/>
    </source>
</evidence>
<reference evidence="11 12" key="1">
    <citation type="submission" date="2019-09" db="EMBL/GenBank/DDBJ databases">
        <title>NBRP : Genome information of microbial organism related human and environment.</title>
        <authorList>
            <person name="Hattori M."/>
            <person name="Oshima K."/>
            <person name="Inaba H."/>
            <person name="Suda W."/>
            <person name="Sakamoto M."/>
            <person name="Iino T."/>
            <person name="Kitahara M."/>
            <person name="Oshida Y."/>
            <person name="Iida T."/>
            <person name="Kudo T."/>
            <person name="Itoh T."/>
            <person name="Ohkuma M."/>
        </authorList>
    </citation>
    <scope>NUCLEOTIDE SEQUENCE [LARGE SCALE GENOMIC DNA]</scope>
    <source>
        <strain evidence="11 12">Q-1</strain>
    </source>
</reference>
<dbReference type="GO" id="GO:0005886">
    <property type="term" value="C:plasma membrane"/>
    <property type="evidence" value="ECO:0007669"/>
    <property type="project" value="UniProtKB-SubCell"/>
</dbReference>
<keyword evidence="4" id="KW-0813">Transport</keyword>
<evidence type="ECO:0000256" key="2">
    <source>
        <dbReference type="ARBA" id="ARBA00007208"/>
    </source>
</evidence>
<dbReference type="RefSeq" id="WP_150007095.1">
    <property type="nucleotide sequence ID" value="NZ_BKCN01000009.1"/>
</dbReference>
<protein>
    <recommendedName>
        <fullName evidence="3">Type II secretion system protein N</fullName>
    </recommendedName>
    <alternativeName>
        <fullName evidence="10">General secretion pathway protein N</fullName>
    </alternativeName>
</protein>
<sequence>MSGTLDGLSLDGRLLGDFGYRLDGWALWRGKADMDWQLAGGDLTGQGRAVMGLFGGALDIEGALEGELVGLPLRLPLLGRFTADIDDLRFVPGEGCRAASGTLWSDALSRSQSLLGWVGPELDGRLLCRDKIVHLPLSGQDAQIRIEALMRIFPDQHWQVDMVVEMRDQAPDEALAGLLPMLGFRADGRRYLFQQASPGAPLVPLSLGRKDG</sequence>
<evidence type="ECO:0000256" key="10">
    <source>
        <dbReference type="ARBA" id="ARBA00030772"/>
    </source>
</evidence>
<evidence type="ECO:0000256" key="6">
    <source>
        <dbReference type="ARBA" id="ARBA00022519"/>
    </source>
</evidence>
<evidence type="ECO:0000256" key="1">
    <source>
        <dbReference type="ARBA" id="ARBA00004533"/>
    </source>
</evidence>
<evidence type="ECO:0000256" key="4">
    <source>
        <dbReference type="ARBA" id="ARBA00022448"/>
    </source>
</evidence>
<keyword evidence="7" id="KW-0812">Transmembrane</keyword>
<keyword evidence="5" id="KW-1003">Cell membrane</keyword>
<dbReference type="AlphaFoldDB" id="A0A5A7N847"/>
<name>A0A5A7N847_9PROT</name>
<keyword evidence="12" id="KW-1185">Reference proteome</keyword>
<comment type="subcellular location">
    <subcellularLocation>
        <location evidence="1">Cell inner membrane</location>
    </subcellularLocation>
</comment>
<keyword evidence="6" id="KW-0997">Cell inner membrane</keyword>
<evidence type="ECO:0000256" key="8">
    <source>
        <dbReference type="ARBA" id="ARBA00022927"/>
    </source>
</evidence>
<comment type="caution">
    <text evidence="11">The sequence shown here is derived from an EMBL/GenBank/DDBJ whole genome shotgun (WGS) entry which is preliminary data.</text>
</comment>
<evidence type="ECO:0000256" key="3">
    <source>
        <dbReference type="ARBA" id="ARBA00021563"/>
    </source>
</evidence>
<proteinExistence type="inferred from homology"/>
<dbReference type="Proteomes" id="UP000324996">
    <property type="component" value="Unassembled WGS sequence"/>
</dbReference>
<evidence type="ECO:0000256" key="7">
    <source>
        <dbReference type="ARBA" id="ARBA00022692"/>
    </source>
</evidence>
<keyword evidence="8" id="KW-0653">Protein transport</keyword>
<comment type="similarity">
    <text evidence="2">Belongs to the GSP N family.</text>
</comment>
<organism evidence="11 12">
    <name type="scientific">Iodidimonas nitroreducens</name>
    <dbReference type="NCBI Taxonomy" id="1236968"/>
    <lineage>
        <taxon>Bacteria</taxon>
        <taxon>Pseudomonadati</taxon>
        <taxon>Pseudomonadota</taxon>
        <taxon>Alphaproteobacteria</taxon>
        <taxon>Iodidimonadales</taxon>
        <taxon>Iodidimonadaceae</taxon>
        <taxon>Iodidimonas</taxon>
    </lineage>
</organism>
<gene>
    <name evidence="11" type="ORF">JCM17846_19400</name>
</gene>
<dbReference type="GO" id="GO:0015627">
    <property type="term" value="C:type II protein secretion system complex"/>
    <property type="evidence" value="ECO:0007669"/>
    <property type="project" value="InterPro"/>
</dbReference>
<accession>A0A5A7N847</accession>
<keyword evidence="9" id="KW-0472">Membrane</keyword>
<evidence type="ECO:0000256" key="9">
    <source>
        <dbReference type="ARBA" id="ARBA00023136"/>
    </source>
</evidence>
<dbReference type="GO" id="GO:0015628">
    <property type="term" value="P:protein secretion by the type II secretion system"/>
    <property type="evidence" value="ECO:0007669"/>
    <property type="project" value="InterPro"/>
</dbReference>